<name>A0A3T0HZI6_9BACI</name>
<sequence>MTDYQYKKLPLTPSICRHLILELFNGRLEKRQNIVDEVTSTHLLRGGEKAKAVDKPRMVKKALEKLQGEGLAKNPSYGFWLITVNDVKVSEGNMIKDDETRIRKEIKEEFVADFVSGVGDNAVYLYYLPAYQALSQYKQKDTWACKIGETNRDPFHRVLSQASTALPERPKIAVIIKTKNSRDLEKAIHKVLILRNKQITTAVGEEWFDTSPDEFLEIVQFIKQSTLLFKG</sequence>
<dbReference type="InterPro" id="IPR018306">
    <property type="entry name" value="Phage_T5_Orf172_DNA-bd"/>
</dbReference>
<dbReference type="EMBL" id="CP022572">
    <property type="protein sequence ID" value="AZU62561.1"/>
    <property type="molecule type" value="Genomic_DNA"/>
</dbReference>
<evidence type="ECO:0000259" key="1">
    <source>
        <dbReference type="SMART" id="SM00974"/>
    </source>
</evidence>
<protein>
    <recommendedName>
        <fullName evidence="1">Bacteriophage T5 Orf172 DNA-binding domain-containing protein</fullName>
    </recommendedName>
</protein>
<feature type="domain" description="Bacteriophage T5 Orf172 DNA-binding" evidence="1">
    <location>
        <begin position="139"/>
        <end position="222"/>
    </location>
</feature>
<organism evidence="2 3">
    <name type="scientific">Neobacillus mesonae</name>
    <dbReference type="NCBI Taxonomy" id="1193713"/>
    <lineage>
        <taxon>Bacteria</taxon>
        <taxon>Bacillati</taxon>
        <taxon>Bacillota</taxon>
        <taxon>Bacilli</taxon>
        <taxon>Bacillales</taxon>
        <taxon>Bacillaceae</taxon>
        <taxon>Neobacillus</taxon>
    </lineage>
</organism>
<evidence type="ECO:0000313" key="3">
    <source>
        <dbReference type="Proteomes" id="UP000282892"/>
    </source>
</evidence>
<keyword evidence="3" id="KW-1185">Reference proteome</keyword>
<dbReference type="AlphaFoldDB" id="A0A3T0HZI6"/>
<gene>
    <name evidence="2" type="ORF">CHR53_15495</name>
</gene>
<accession>A0A3T0HZI6</accession>
<dbReference type="KEGG" id="nmk:CHR53_15495"/>
<reference evidence="2 3" key="1">
    <citation type="submission" date="2017-07" db="EMBL/GenBank/DDBJ databases">
        <title>The complete genome sequence of Bacillus mesonae strain H20-5, an efficient strain improving plant abiotic stress resistance.</title>
        <authorList>
            <person name="Kim S.Y."/>
            <person name="Song H."/>
            <person name="Sang M.K."/>
            <person name="Weon H.-Y."/>
            <person name="Song J."/>
        </authorList>
    </citation>
    <scope>NUCLEOTIDE SEQUENCE [LARGE SCALE GENOMIC DNA]</scope>
    <source>
        <strain evidence="2 3">H20-5</strain>
    </source>
</reference>
<dbReference type="SMART" id="SM00974">
    <property type="entry name" value="T5orf172"/>
    <property type="match status" value="1"/>
</dbReference>
<evidence type="ECO:0000313" key="2">
    <source>
        <dbReference type="EMBL" id="AZU62561.1"/>
    </source>
</evidence>
<dbReference type="Proteomes" id="UP000282892">
    <property type="component" value="Chromosome"/>
</dbReference>
<dbReference type="OrthoDB" id="5193886at2"/>
<dbReference type="RefSeq" id="WP_127487302.1">
    <property type="nucleotide sequence ID" value="NZ_CP022572.1"/>
</dbReference>
<dbReference type="Pfam" id="PF10544">
    <property type="entry name" value="T5orf172"/>
    <property type="match status" value="1"/>
</dbReference>
<proteinExistence type="predicted"/>